<comment type="caution">
    <text evidence="5">The sequence shown here is derived from an EMBL/GenBank/DDBJ whole genome shotgun (WGS) entry which is preliminary data.</text>
</comment>
<dbReference type="Pfam" id="PF00534">
    <property type="entry name" value="Glycos_transf_1"/>
    <property type="match status" value="1"/>
</dbReference>
<dbReference type="Pfam" id="PF13439">
    <property type="entry name" value="Glyco_transf_4"/>
    <property type="match status" value="1"/>
</dbReference>
<evidence type="ECO:0000259" key="4">
    <source>
        <dbReference type="Pfam" id="PF13439"/>
    </source>
</evidence>
<reference evidence="6" key="1">
    <citation type="submission" date="2020-01" db="EMBL/GenBank/DDBJ databases">
        <title>'Steroidobacter agaridevorans' sp. nov., agar-degrading bacteria isolated from rhizosphere soils.</title>
        <authorList>
            <person name="Ikenaga M."/>
            <person name="Kataoka M."/>
            <person name="Murouchi A."/>
            <person name="Katsuragi S."/>
            <person name="Sakai M."/>
        </authorList>
    </citation>
    <scope>NUCLEOTIDE SEQUENCE [LARGE SCALE GENOMIC DNA]</scope>
    <source>
        <strain evidence="6">YU21-B</strain>
    </source>
</reference>
<dbReference type="InterPro" id="IPR001296">
    <property type="entry name" value="Glyco_trans_1"/>
</dbReference>
<name>A0A829YLJ7_9GAMM</name>
<dbReference type="PANTHER" id="PTHR12526:SF510">
    <property type="entry name" value="D-INOSITOL 3-PHOSPHATE GLYCOSYLTRANSFERASE"/>
    <property type="match status" value="1"/>
</dbReference>
<sequence length="382" mass="40938">MRIAHLITSLDPAQGGPPAVATRLASAQASHAAAVTLLASHPQARFDEVRKSLAQVRGMDRVAVAFTSPGRDAISVLRESNIDVLHVHGLWQPQLLFALRWADRNGLPFVITPHGMLSAFSLSQKPVRKRLALALGWRKLLGRASYLHVLNDIEAADLGKVTAAVRLAVLPNGIDTAEFQTQLGEEPIRELTAGRRYVLFLARLHHIKAPDLAVDAFATVAQAFPDVDLIVAGPDGGERHNVFERVARLGLGARVKVVGAIYGAAKVALLQNAICVIQPSRHEAQSITLLEALAAGAPLIVTPECNFPEAQAAGAAIVAPGVPDRLGEAMRAMLSDAQMRAASAERGRALVAEKYQWPHIGRRFVDLYRSCVPARSASFTAA</sequence>
<proteinExistence type="predicted"/>
<evidence type="ECO:0000313" key="6">
    <source>
        <dbReference type="Proteomes" id="UP000445000"/>
    </source>
</evidence>
<accession>A0A829YLJ7</accession>
<dbReference type="Gene3D" id="3.40.50.2000">
    <property type="entry name" value="Glycogen Phosphorylase B"/>
    <property type="match status" value="2"/>
</dbReference>
<protein>
    <submittedName>
        <fullName evidence="5">Glycosyl transferase</fullName>
    </submittedName>
</protein>
<keyword evidence="2 5" id="KW-0808">Transferase</keyword>
<dbReference type="EMBL" id="BLJN01000008">
    <property type="protein sequence ID" value="GFE84237.1"/>
    <property type="molecule type" value="Genomic_DNA"/>
</dbReference>
<dbReference type="Proteomes" id="UP000445000">
    <property type="component" value="Unassembled WGS sequence"/>
</dbReference>
<evidence type="ECO:0000256" key="2">
    <source>
        <dbReference type="ARBA" id="ARBA00022679"/>
    </source>
</evidence>
<dbReference type="RefSeq" id="WP_161815834.1">
    <property type="nucleotide sequence ID" value="NZ_BLJN01000008.1"/>
</dbReference>
<dbReference type="InterPro" id="IPR028098">
    <property type="entry name" value="Glyco_trans_4-like_N"/>
</dbReference>
<dbReference type="GO" id="GO:0016757">
    <property type="term" value="F:glycosyltransferase activity"/>
    <property type="evidence" value="ECO:0007669"/>
    <property type="project" value="UniProtKB-KW"/>
</dbReference>
<organism evidence="5 6">
    <name type="scientific">Steroidobacter agaridevorans</name>
    <dbReference type="NCBI Taxonomy" id="2695856"/>
    <lineage>
        <taxon>Bacteria</taxon>
        <taxon>Pseudomonadati</taxon>
        <taxon>Pseudomonadota</taxon>
        <taxon>Gammaproteobacteria</taxon>
        <taxon>Steroidobacterales</taxon>
        <taxon>Steroidobacteraceae</taxon>
        <taxon>Steroidobacter</taxon>
    </lineage>
</organism>
<keyword evidence="6" id="KW-1185">Reference proteome</keyword>
<feature type="domain" description="Glycosyltransferase subfamily 4-like N-terminal" evidence="4">
    <location>
        <begin position="15"/>
        <end position="177"/>
    </location>
</feature>
<dbReference type="PANTHER" id="PTHR12526">
    <property type="entry name" value="GLYCOSYLTRANSFERASE"/>
    <property type="match status" value="1"/>
</dbReference>
<dbReference type="AlphaFoldDB" id="A0A829YLJ7"/>
<gene>
    <name evidence="5" type="primary">bme6</name>
    <name evidence="5" type="ORF">GCM10011487_62370</name>
</gene>
<feature type="domain" description="Glycosyl transferase family 1" evidence="3">
    <location>
        <begin position="193"/>
        <end position="348"/>
    </location>
</feature>
<evidence type="ECO:0000313" key="5">
    <source>
        <dbReference type="EMBL" id="GFE84237.1"/>
    </source>
</evidence>
<evidence type="ECO:0000256" key="1">
    <source>
        <dbReference type="ARBA" id="ARBA00022676"/>
    </source>
</evidence>
<dbReference type="SUPFAM" id="SSF53756">
    <property type="entry name" value="UDP-Glycosyltransferase/glycogen phosphorylase"/>
    <property type="match status" value="1"/>
</dbReference>
<evidence type="ECO:0000259" key="3">
    <source>
        <dbReference type="Pfam" id="PF00534"/>
    </source>
</evidence>
<keyword evidence="1" id="KW-0328">Glycosyltransferase</keyword>
<dbReference type="GO" id="GO:1901135">
    <property type="term" value="P:carbohydrate derivative metabolic process"/>
    <property type="evidence" value="ECO:0007669"/>
    <property type="project" value="UniProtKB-ARBA"/>
</dbReference>